<sequence>MLRLTIHAGLLAERNDANHVAVLDIAYQKRAALADYLVALSLRHQGELEPAVVANYPRWSGSLWDLCARGLTRVLYKSDLPPPIARVDRRCAYATKLCATIQRIGADERGVQLASAEIVQPGRIRGQYQAVFQEDILGTRKAEFTYGCKFLNPADLVLRAICFALFGDGQLGKRPKLVLPASTVIEGKEVFDIEGLEEPARTGFIRHRASVAPLAKPEPLPLAQDYVDFLMRG</sequence>
<proteinExistence type="predicted"/>
<accession>A0ABU9CF14</accession>
<gene>
    <name evidence="1" type="ORF">AACH10_02870</name>
</gene>
<name>A0ABU9CF14_9BURK</name>
<dbReference type="Proteomes" id="UP001365405">
    <property type="component" value="Unassembled WGS sequence"/>
</dbReference>
<evidence type="ECO:0000313" key="1">
    <source>
        <dbReference type="EMBL" id="MEK8049172.1"/>
    </source>
</evidence>
<evidence type="ECO:0000313" key="2">
    <source>
        <dbReference type="Proteomes" id="UP001365405"/>
    </source>
</evidence>
<organism evidence="1 2">
    <name type="scientific">Pseudaquabacterium inlustre</name>
    <dbReference type="NCBI Taxonomy" id="2984192"/>
    <lineage>
        <taxon>Bacteria</taxon>
        <taxon>Pseudomonadati</taxon>
        <taxon>Pseudomonadota</taxon>
        <taxon>Betaproteobacteria</taxon>
        <taxon>Burkholderiales</taxon>
        <taxon>Sphaerotilaceae</taxon>
        <taxon>Pseudaquabacterium</taxon>
    </lineage>
</organism>
<comment type="caution">
    <text evidence="1">The sequence shown here is derived from an EMBL/GenBank/DDBJ whole genome shotgun (WGS) entry which is preliminary data.</text>
</comment>
<dbReference type="EMBL" id="JBBUTH010000001">
    <property type="protein sequence ID" value="MEK8049172.1"/>
    <property type="molecule type" value="Genomic_DNA"/>
</dbReference>
<reference evidence="1 2" key="1">
    <citation type="submission" date="2024-04" db="EMBL/GenBank/DDBJ databases">
        <title>Novel species of the genus Ideonella isolated from streams.</title>
        <authorList>
            <person name="Lu H."/>
        </authorList>
    </citation>
    <scope>NUCLEOTIDE SEQUENCE [LARGE SCALE GENOMIC DNA]</scope>
    <source>
        <strain evidence="1 2">DXS22W</strain>
    </source>
</reference>
<protein>
    <submittedName>
        <fullName evidence="1">Uncharacterized protein</fullName>
    </submittedName>
</protein>
<dbReference type="RefSeq" id="WP_341408843.1">
    <property type="nucleotide sequence ID" value="NZ_JBBUTH010000001.1"/>
</dbReference>
<keyword evidence="2" id="KW-1185">Reference proteome</keyword>